<gene>
    <name evidence="2" type="ORF">MM236_00910</name>
</gene>
<evidence type="ECO:0000313" key="2">
    <source>
        <dbReference type="EMBL" id="MCH7396520.1"/>
    </source>
</evidence>
<accession>A0ABS9UK27</accession>
<dbReference type="InterPro" id="IPR016181">
    <property type="entry name" value="Acyl_CoA_acyltransferase"/>
</dbReference>
<evidence type="ECO:0000313" key="3">
    <source>
        <dbReference type="Proteomes" id="UP001165488"/>
    </source>
</evidence>
<name>A0ABS9UK27_9BACT</name>
<comment type="caution">
    <text evidence="2">The sequence shown here is derived from an EMBL/GenBank/DDBJ whole genome shotgun (WGS) entry which is preliminary data.</text>
</comment>
<dbReference type="EMBL" id="JAKZGS010000001">
    <property type="protein sequence ID" value="MCH7396520.1"/>
    <property type="molecule type" value="Genomic_DNA"/>
</dbReference>
<proteinExistence type="predicted"/>
<feature type="domain" description="BioF2-like acetyltransferase" evidence="1">
    <location>
        <begin position="208"/>
        <end position="270"/>
    </location>
</feature>
<dbReference type="SUPFAM" id="SSF55729">
    <property type="entry name" value="Acyl-CoA N-acyltransferases (Nat)"/>
    <property type="match status" value="1"/>
</dbReference>
<dbReference type="Pfam" id="PF13480">
    <property type="entry name" value="Acetyltransf_6"/>
    <property type="match status" value="1"/>
</dbReference>
<protein>
    <submittedName>
        <fullName evidence="2">GNAT family N-acetyltransferase</fullName>
    </submittedName>
</protein>
<reference evidence="2" key="1">
    <citation type="submission" date="2022-03" db="EMBL/GenBank/DDBJ databases">
        <title>De novo assembled genomes of Belliella spp. (Cyclobacteriaceae) strains.</title>
        <authorList>
            <person name="Szabo A."/>
            <person name="Korponai K."/>
            <person name="Felfoldi T."/>
        </authorList>
    </citation>
    <scope>NUCLEOTIDE SEQUENCE</scope>
    <source>
        <strain evidence="2">DSM 107340</strain>
    </source>
</reference>
<dbReference type="InterPro" id="IPR038740">
    <property type="entry name" value="BioF2-like_GNAT_dom"/>
</dbReference>
<dbReference type="Proteomes" id="UP001165488">
    <property type="component" value="Unassembled WGS sequence"/>
</dbReference>
<evidence type="ECO:0000259" key="1">
    <source>
        <dbReference type="Pfam" id="PF13480"/>
    </source>
</evidence>
<dbReference type="RefSeq" id="WP_241273041.1">
    <property type="nucleotide sequence ID" value="NZ_JAKZGS010000001.1"/>
</dbReference>
<organism evidence="2 3">
    <name type="scientific">Belliella calami</name>
    <dbReference type="NCBI Taxonomy" id="2923436"/>
    <lineage>
        <taxon>Bacteria</taxon>
        <taxon>Pseudomonadati</taxon>
        <taxon>Bacteroidota</taxon>
        <taxon>Cytophagia</taxon>
        <taxon>Cytophagales</taxon>
        <taxon>Cyclobacteriaceae</taxon>
        <taxon>Belliella</taxon>
    </lineage>
</organism>
<keyword evidence="3" id="KW-1185">Reference proteome</keyword>
<sequence>MKLEIRPYQQMDQETWDEMISQSFNASLIHFRSYMDYHQDRFHDDSVMIYLDTQLVAVFPATSSDYKVISHSGLTFGGLIFCQVLEVQYILRIFDALKKHYELKGITRIKITGAPEFYWTSKIAFDNFQIAAKKASFNECDDKIYHTLSLPTKIQDRGKRWGIKLAQANNLNMRLSNDYKGFWENLLIPNLQDRHNAKPTHSLEEIVLLANRFPSNIELHVVYRDEEMMAGAVTYAHGQVIHVQYTASSPVGRKFRAVDLLYQDIIQQASSNFKFLSMGISTDPKTGQANKGLVKWKESWGAVGYCSKAWYIDI</sequence>
<dbReference type="Gene3D" id="3.40.630.30">
    <property type="match status" value="1"/>
</dbReference>